<dbReference type="AlphaFoldDB" id="A0A2N3Y9N2"/>
<dbReference type="Proteomes" id="UP000233786">
    <property type="component" value="Unassembled WGS sequence"/>
</dbReference>
<sequence length="60" mass="6133">MLLLVAGLGPPMLLGSAAEPPNLIVAGATGLLGWVLMAVLALFVMRQWPVARAPQPVATA</sequence>
<protein>
    <submittedName>
        <fullName evidence="2">Uncharacterized protein</fullName>
    </submittedName>
</protein>
<keyword evidence="3" id="KW-1185">Reference proteome</keyword>
<accession>A0A2N3Y9N2</accession>
<keyword evidence="1" id="KW-0812">Transmembrane</keyword>
<evidence type="ECO:0000256" key="1">
    <source>
        <dbReference type="SAM" id="Phobius"/>
    </source>
</evidence>
<feature type="transmembrane region" description="Helical" evidence="1">
    <location>
        <begin position="27"/>
        <end position="45"/>
    </location>
</feature>
<evidence type="ECO:0000313" key="2">
    <source>
        <dbReference type="EMBL" id="PKW19642.1"/>
    </source>
</evidence>
<proteinExistence type="predicted"/>
<keyword evidence="1" id="KW-0472">Membrane</keyword>
<evidence type="ECO:0000313" key="3">
    <source>
        <dbReference type="Proteomes" id="UP000233786"/>
    </source>
</evidence>
<organism evidence="2 3">
    <name type="scientific">Saccharopolyspora spinosa</name>
    <dbReference type="NCBI Taxonomy" id="60894"/>
    <lineage>
        <taxon>Bacteria</taxon>
        <taxon>Bacillati</taxon>
        <taxon>Actinomycetota</taxon>
        <taxon>Actinomycetes</taxon>
        <taxon>Pseudonocardiales</taxon>
        <taxon>Pseudonocardiaceae</taxon>
        <taxon>Saccharopolyspora</taxon>
    </lineage>
</organism>
<dbReference type="STRING" id="994479.GCA_000194155_00332"/>
<reference evidence="2" key="1">
    <citation type="submission" date="2017-12" db="EMBL/GenBank/DDBJ databases">
        <title>Sequencing the genomes of 1000 Actinobacteria strains.</title>
        <authorList>
            <person name="Klenk H.-P."/>
        </authorList>
    </citation>
    <scope>NUCLEOTIDE SEQUENCE [LARGE SCALE GENOMIC DNA]</scope>
    <source>
        <strain evidence="2">DSM 44228</strain>
    </source>
</reference>
<comment type="caution">
    <text evidence="2">The sequence shown here is derived from an EMBL/GenBank/DDBJ whole genome shotgun (WGS) entry which is preliminary data.</text>
</comment>
<name>A0A2N3Y9N2_SACSN</name>
<keyword evidence="1" id="KW-1133">Transmembrane helix</keyword>
<dbReference type="EMBL" id="PJNB01000001">
    <property type="protein sequence ID" value="PKW19642.1"/>
    <property type="molecule type" value="Genomic_DNA"/>
</dbReference>
<gene>
    <name evidence="2" type="ORF">A8926_7822</name>
</gene>